<dbReference type="Proteomes" id="UP000000445">
    <property type="component" value="Chromosome"/>
</dbReference>
<dbReference type="eggNOG" id="COG4948">
    <property type="taxonomic scope" value="Bacteria"/>
</dbReference>
<evidence type="ECO:0000313" key="1">
    <source>
        <dbReference type="EMBL" id="ACM22624.1"/>
    </source>
</evidence>
<proteinExistence type="predicted"/>
<dbReference type="EMBL" id="CP000916">
    <property type="protein sequence ID" value="ACM22624.1"/>
    <property type="molecule type" value="Genomic_DNA"/>
</dbReference>
<dbReference type="KEGG" id="tna:CTN_0448"/>
<gene>
    <name evidence="1" type="ordered locus">CTN_0448</name>
</gene>
<protein>
    <submittedName>
        <fullName evidence="1">Uncharacterized protein</fullName>
    </submittedName>
</protein>
<keyword evidence="2" id="KW-1185">Reference proteome</keyword>
<organism evidence="1 2">
    <name type="scientific">Thermotoga neapolitana (strain ATCC 49049 / DSM 4359 / NBRC 107923 / NS-E)</name>
    <dbReference type="NCBI Taxonomy" id="309803"/>
    <lineage>
        <taxon>Bacteria</taxon>
        <taxon>Thermotogati</taxon>
        <taxon>Thermotogota</taxon>
        <taxon>Thermotogae</taxon>
        <taxon>Thermotogales</taxon>
        <taxon>Thermotogaceae</taxon>
        <taxon>Thermotoga</taxon>
    </lineage>
</organism>
<reference evidence="1 2" key="1">
    <citation type="journal article" date="2009" name="Biosci. Biotechnol. Biochem.">
        <title>WeGAS: a web-based microbial genome annotation system.</title>
        <authorList>
            <person name="Lee D."/>
            <person name="Seo H."/>
            <person name="Park C."/>
            <person name="Park K."/>
        </authorList>
    </citation>
    <scope>NUCLEOTIDE SEQUENCE [LARGE SCALE GENOMIC DNA]</scope>
    <source>
        <strain evidence="2">ATCC 49049 / DSM 4359 / NBRC 107923 / NS-E</strain>
    </source>
</reference>
<dbReference type="SUPFAM" id="SSF54826">
    <property type="entry name" value="Enolase N-terminal domain-like"/>
    <property type="match status" value="1"/>
</dbReference>
<evidence type="ECO:0000313" key="2">
    <source>
        <dbReference type="Proteomes" id="UP000000445"/>
    </source>
</evidence>
<sequence>MIVTYHLEKWQDREIIRLELMEGKFKGVSSIVPERSLGENYKIVVAVLEEYEGFLKEAKSAQIFGLFEKLEEHFPEHPKVLFSLSCAMLDLFSKRYGVSFEEMLDVPERTVEEVERADVLVFPEAVGHVFRVAGFLSAMRSVGERVFLVIREYPDPVTNSILNLLKKLSNGFVEGSWG</sequence>
<name>B9K6P1_THENN</name>
<dbReference type="Gene3D" id="3.30.390.10">
    <property type="entry name" value="Enolase-like, N-terminal domain"/>
    <property type="match status" value="1"/>
</dbReference>
<dbReference type="STRING" id="309803.CTN_0448"/>
<dbReference type="AlphaFoldDB" id="B9K6P1"/>
<dbReference type="InterPro" id="IPR029017">
    <property type="entry name" value="Enolase-like_N"/>
</dbReference>
<dbReference type="HOGENOM" id="CLU_1509917_0_0_0"/>
<accession>B9K6P1</accession>
<dbReference type="RefSeq" id="WP_015918943.1">
    <property type="nucleotide sequence ID" value="NC_011978.1"/>
</dbReference>